<evidence type="ECO:0000256" key="1">
    <source>
        <dbReference type="SAM" id="MobiDB-lite"/>
    </source>
</evidence>
<dbReference type="PANTHER" id="PTHR36058:SF1">
    <property type="entry name" value="NUCLEOPHOSMIN"/>
    <property type="match status" value="1"/>
</dbReference>
<sequence>MAKLAALAILLLFSIAEISLSSAKKPSAAAARREDIPFIRCQVCHKIAEQIYNQVEKKQAQISPKKVSEYQIIEIAENVCNLKKEEADWILQIDIVEKGDKLEDRIPGEAFVAKPAKDAEMEKIMRSMEGMPGAPSMKMYSRDDIMNNRFGDEDGDDEDDDDEDKFPGKLGNILREKESSKKDKDLKQKILQGVKDAGKVVKGHVNKVSKQLGSWWRGKKTSTKTSKKGKSEL</sequence>
<feature type="region of interest" description="Disordered" evidence="1">
    <location>
        <begin position="211"/>
        <end position="233"/>
    </location>
</feature>
<dbReference type="OMA" id="SYGAKKP"/>
<name>A0A5P1FLA8_ASPOF</name>
<feature type="chain" id="PRO_5024373260" description="Saposin B-type domain-containing protein" evidence="2">
    <location>
        <begin position="24"/>
        <end position="233"/>
    </location>
</feature>
<evidence type="ECO:0008006" key="5">
    <source>
        <dbReference type="Google" id="ProtNLM"/>
    </source>
</evidence>
<feature type="compositionally biased region" description="Basic and acidic residues" evidence="1">
    <location>
        <begin position="174"/>
        <end position="186"/>
    </location>
</feature>
<keyword evidence="2" id="KW-0732">Signal</keyword>
<dbReference type="AlphaFoldDB" id="A0A5P1FLA8"/>
<feature type="signal peptide" evidence="2">
    <location>
        <begin position="1"/>
        <end position="23"/>
    </location>
</feature>
<feature type="region of interest" description="Disordered" evidence="1">
    <location>
        <begin position="146"/>
        <end position="186"/>
    </location>
</feature>
<feature type="compositionally biased region" description="Basic residues" evidence="1">
    <location>
        <begin position="217"/>
        <end position="233"/>
    </location>
</feature>
<reference evidence="4" key="1">
    <citation type="journal article" date="2017" name="Nat. Commun.">
        <title>The asparagus genome sheds light on the origin and evolution of a young Y chromosome.</title>
        <authorList>
            <person name="Harkess A."/>
            <person name="Zhou J."/>
            <person name="Xu C."/>
            <person name="Bowers J.E."/>
            <person name="Van der Hulst R."/>
            <person name="Ayyampalayam S."/>
            <person name="Mercati F."/>
            <person name="Riccardi P."/>
            <person name="McKain M.R."/>
            <person name="Kakrana A."/>
            <person name="Tang H."/>
            <person name="Ray J."/>
            <person name="Groenendijk J."/>
            <person name="Arikit S."/>
            <person name="Mathioni S.M."/>
            <person name="Nakano M."/>
            <person name="Shan H."/>
            <person name="Telgmann-Rauber A."/>
            <person name="Kanno A."/>
            <person name="Yue Z."/>
            <person name="Chen H."/>
            <person name="Li W."/>
            <person name="Chen Y."/>
            <person name="Xu X."/>
            <person name="Zhang Y."/>
            <person name="Luo S."/>
            <person name="Chen H."/>
            <person name="Gao J."/>
            <person name="Mao Z."/>
            <person name="Pires J.C."/>
            <person name="Luo M."/>
            <person name="Kudrna D."/>
            <person name="Wing R.A."/>
            <person name="Meyers B.C."/>
            <person name="Yi K."/>
            <person name="Kong H."/>
            <person name="Lavrijsen P."/>
            <person name="Sunseri F."/>
            <person name="Falavigna A."/>
            <person name="Ye Y."/>
            <person name="Leebens-Mack J.H."/>
            <person name="Chen G."/>
        </authorList>
    </citation>
    <scope>NUCLEOTIDE SEQUENCE [LARGE SCALE GENOMIC DNA]</scope>
    <source>
        <strain evidence="4">cv. DH0086</strain>
    </source>
</reference>
<dbReference type="PANTHER" id="PTHR36058">
    <property type="entry name" value="NUCLEOPHOSMIN"/>
    <property type="match status" value="1"/>
</dbReference>
<dbReference type="Proteomes" id="UP000243459">
    <property type="component" value="Chromosome 1"/>
</dbReference>
<dbReference type="Gramene" id="ONK79105">
    <property type="protein sequence ID" value="ONK79105"/>
    <property type="gene ID" value="A4U43_C01F2990"/>
</dbReference>
<accession>A0A5P1FLA8</accession>
<evidence type="ECO:0000313" key="4">
    <source>
        <dbReference type="Proteomes" id="UP000243459"/>
    </source>
</evidence>
<keyword evidence="4" id="KW-1185">Reference proteome</keyword>
<organism evidence="3 4">
    <name type="scientific">Asparagus officinalis</name>
    <name type="common">Garden asparagus</name>
    <dbReference type="NCBI Taxonomy" id="4686"/>
    <lineage>
        <taxon>Eukaryota</taxon>
        <taxon>Viridiplantae</taxon>
        <taxon>Streptophyta</taxon>
        <taxon>Embryophyta</taxon>
        <taxon>Tracheophyta</taxon>
        <taxon>Spermatophyta</taxon>
        <taxon>Magnoliopsida</taxon>
        <taxon>Liliopsida</taxon>
        <taxon>Asparagales</taxon>
        <taxon>Asparagaceae</taxon>
        <taxon>Asparagoideae</taxon>
        <taxon>Asparagus</taxon>
    </lineage>
</organism>
<protein>
    <recommendedName>
        <fullName evidence="5">Saposin B-type domain-containing protein</fullName>
    </recommendedName>
</protein>
<evidence type="ECO:0000313" key="3">
    <source>
        <dbReference type="EMBL" id="ONK79105.1"/>
    </source>
</evidence>
<dbReference type="EMBL" id="CM007381">
    <property type="protein sequence ID" value="ONK79105.1"/>
    <property type="molecule type" value="Genomic_DNA"/>
</dbReference>
<evidence type="ECO:0000256" key="2">
    <source>
        <dbReference type="SAM" id="SignalP"/>
    </source>
</evidence>
<gene>
    <name evidence="3" type="ORF">A4U43_C01F2990</name>
</gene>
<proteinExistence type="predicted"/>
<feature type="compositionally biased region" description="Acidic residues" evidence="1">
    <location>
        <begin position="153"/>
        <end position="164"/>
    </location>
</feature>